<proteinExistence type="predicted"/>
<sequence length="219" mass="25421">MSRCPYNDLVRIWNVFKYEHHKKKDLWSEENWEHWLTIGDRFFAKVDLTLYGDVNILLLMNLIKNLQDDQISSRYYRMVSPNIINFCLPTTSSDQYTCFFCMNNFRKTCNKPSCVGAAEKVRPWCMLNELHVRAQWPLRQLMKSIAQGMRSSECGTDVELPVEPTTSCTRIVQTDDQEDSSSDDNGLLHSELQAIPDNMLAGQLLPKKTRNNDLTCSIQ</sequence>
<dbReference type="AlphaFoldDB" id="T1HZ05"/>
<dbReference type="HOGENOM" id="CLU_1262955_0_0_1"/>
<reference evidence="1" key="1">
    <citation type="submission" date="2015-05" db="UniProtKB">
        <authorList>
            <consortium name="EnsemblMetazoa"/>
        </authorList>
    </citation>
    <scope>IDENTIFICATION</scope>
</reference>
<dbReference type="EnsemblMetazoa" id="RPRC009275-RA">
    <property type="protein sequence ID" value="RPRC009275-PA"/>
    <property type="gene ID" value="RPRC009275"/>
</dbReference>
<name>T1HZ05_RHOPR</name>
<evidence type="ECO:0000313" key="2">
    <source>
        <dbReference type="Proteomes" id="UP000015103"/>
    </source>
</evidence>
<dbReference type="Proteomes" id="UP000015103">
    <property type="component" value="Unassembled WGS sequence"/>
</dbReference>
<dbReference type="VEuPathDB" id="VectorBase:RPRC009275"/>
<protein>
    <submittedName>
        <fullName evidence="1">Uncharacterized protein</fullName>
    </submittedName>
</protein>
<dbReference type="EMBL" id="ACPB03022213">
    <property type="status" value="NOT_ANNOTATED_CDS"/>
    <property type="molecule type" value="Genomic_DNA"/>
</dbReference>
<organism evidence="1 2">
    <name type="scientific">Rhodnius prolixus</name>
    <name type="common">Triatomid bug</name>
    <dbReference type="NCBI Taxonomy" id="13249"/>
    <lineage>
        <taxon>Eukaryota</taxon>
        <taxon>Metazoa</taxon>
        <taxon>Ecdysozoa</taxon>
        <taxon>Arthropoda</taxon>
        <taxon>Hexapoda</taxon>
        <taxon>Insecta</taxon>
        <taxon>Pterygota</taxon>
        <taxon>Neoptera</taxon>
        <taxon>Paraneoptera</taxon>
        <taxon>Hemiptera</taxon>
        <taxon>Heteroptera</taxon>
        <taxon>Panheteroptera</taxon>
        <taxon>Cimicomorpha</taxon>
        <taxon>Reduviidae</taxon>
        <taxon>Triatominae</taxon>
        <taxon>Rhodnius</taxon>
    </lineage>
</organism>
<evidence type="ECO:0000313" key="1">
    <source>
        <dbReference type="EnsemblMetazoa" id="RPRC009275-PA"/>
    </source>
</evidence>
<keyword evidence="2" id="KW-1185">Reference proteome</keyword>
<dbReference type="InParanoid" id="T1HZ05"/>
<accession>T1HZ05</accession>